<dbReference type="InterPro" id="IPR045004">
    <property type="entry name" value="ECH_dom"/>
</dbReference>
<reference evidence="5 6" key="1">
    <citation type="submission" date="2018-01" db="EMBL/GenBank/DDBJ databases">
        <title>Species boundaries and ecological features among Paraburkholderia terrae DSMZ17804T, P. hospita DSMZ17164T and P. caribensis DSMZ13236T.</title>
        <authorList>
            <person name="Pratama A.A."/>
        </authorList>
    </citation>
    <scope>NUCLEOTIDE SEQUENCE [LARGE SCALE GENOMIC DNA]</scope>
    <source>
        <strain evidence="5 6">DSM 17804</strain>
    </source>
</reference>
<comment type="catalytic activity">
    <reaction evidence="1">
        <text>3-hydroxy-2-methylpropanoyl-CoA + H2O = 3-hydroxy-2-methylpropanoate + CoA + H(+)</text>
        <dbReference type="Rhea" id="RHEA:20888"/>
        <dbReference type="ChEBI" id="CHEBI:11805"/>
        <dbReference type="ChEBI" id="CHEBI:15377"/>
        <dbReference type="ChEBI" id="CHEBI:15378"/>
        <dbReference type="ChEBI" id="CHEBI:57287"/>
        <dbReference type="ChEBI" id="CHEBI:57340"/>
        <dbReference type="EC" id="3.1.2.4"/>
    </reaction>
</comment>
<feature type="domain" description="Enoyl-CoA hydratase/isomerase" evidence="4">
    <location>
        <begin position="29"/>
        <end position="155"/>
    </location>
</feature>
<evidence type="ECO:0000259" key="4">
    <source>
        <dbReference type="Pfam" id="PF16113"/>
    </source>
</evidence>
<dbReference type="AlphaFoldDB" id="A0A2I8F589"/>
<gene>
    <name evidence="5" type="ORF">C2L65_44955</name>
</gene>
<proteinExistence type="predicted"/>
<dbReference type="KEGG" id="pter:C2L65_44955"/>
<dbReference type="InterPro" id="IPR029045">
    <property type="entry name" value="ClpP/crotonase-like_dom_sf"/>
</dbReference>
<dbReference type="SUPFAM" id="SSF52096">
    <property type="entry name" value="ClpP/crotonase"/>
    <property type="match status" value="1"/>
</dbReference>
<dbReference type="GO" id="GO:0003860">
    <property type="term" value="F:3-hydroxyisobutyryl-CoA hydrolase activity"/>
    <property type="evidence" value="ECO:0007669"/>
    <property type="project" value="UniProtKB-EC"/>
</dbReference>
<evidence type="ECO:0000256" key="3">
    <source>
        <dbReference type="ARBA" id="ARBA00022801"/>
    </source>
</evidence>
<evidence type="ECO:0000313" key="5">
    <source>
        <dbReference type="EMBL" id="AUT66889.1"/>
    </source>
</evidence>
<dbReference type="EC" id="3.1.2.4" evidence="2"/>
<dbReference type="OrthoDB" id="9790967at2"/>
<sequence>MPTHDISGEKLLLALRSAFEPPCNIVPHAGIGEFSQFILRHFGRRSSIERVISSLNGALDCEPPREVRRWLQLTLESLVGQSPTMLCVTREALLRGRRMTLAECFKMVLGIVARAIDDEDFCDDQRAQLVDTDRTRRWSPEMRVEVRPERVRHFLSPLWRKHSHPLASLGNEPSAW</sequence>
<name>A0A2I8F589_9BURK</name>
<dbReference type="EMBL" id="CP026114">
    <property type="protein sequence ID" value="AUT66889.1"/>
    <property type="molecule type" value="Genomic_DNA"/>
</dbReference>
<accession>A0A2I8F589</accession>
<dbReference type="GO" id="GO:0006574">
    <property type="term" value="P:L-valine catabolic process"/>
    <property type="evidence" value="ECO:0007669"/>
    <property type="project" value="TreeGrafter"/>
</dbReference>
<protein>
    <recommendedName>
        <fullName evidence="2">3-hydroxyisobutyryl-CoA hydrolase</fullName>
        <ecNumber evidence="2">3.1.2.4</ecNumber>
    </recommendedName>
</protein>
<dbReference type="Gene3D" id="3.90.226.10">
    <property type="entry name" value="2-enoyl-CoA Hydratase, Chain A, domain 1"/>
    <property type="match status" value="1"/>
</dbReference>
<keyword evidence="3" id="KW-0378">Hydrolase</keyword>
<dbReference type="PANTHER" id="PTHR43176">
    <property type="entry name" value="3-HYDROXYISOBUTYRYL-COA HYDROLASE-RELATED"/>
    <property type="match status" value="1"/>
</dbReference>
<evidence type="ECO:0000256" key="1">
    <source>
        <dbReference type="ARBA" id="ARBA00001709"/>
    </source>
</evidence>
<dbReference type="Proteomes" id="UP000243502">
    <property type="component" value="Chromosome 4"/>
</dbReference>
<dbReference type="PANTHER" id="PTHR43176:SF3">
    <property type="entry name" value="3-HYDROXYISOBUTYRYL-COA HYDROLASE, MITOCHONDRIAL"/>
    <property type="match status" value="1"/>
</dbReference>
<evidence type="ECO:0000313" key="6">
    <source>
        <dbReference type="Proteomes" id="UP000243502"/>
    </source>
</evidence>
<dbReference type="Pfam" id="PF16113">
    <property type="entry name" value="ECH_2"/>
    <property type="match status" value="1"/>
</dbReference>
<organism evidence="5 6">
    <name type="scientific">Paraburkholderia terrae</name>
    <dbReference type="NCBI Taxonomy" id="311230"/>
    <lineage>
        <taxon>Bacteria</taxon>
        <taxon>Pseudomonadati</taxon>
        <taxon>Pseudomonadota</taxon>
        <taxon>Betaproteobacteria</taxon>
        <taxon>Burkholderiales</taxon>
        <taxon>Burkholderiaceae</taxon>
        <taxon>Paraburkholderia</taxon>
    </lineage>
</organism>
<dbReference type="InterPro" id="IPR032259">
    <property type="entry name" value="HIBYL-CoA-H"/>
</dbReference>
<dbReference type="RefSeq" id="WP_081921424.1">
    <property type="nucleotide sequence ID" value="NZ_CP026114.1"/>
</dbReference>
<evidence type="ECO:0000256" key="2">
    <source>
        <dbReference type="ARBA" id="ARBA00011915"/>
    </source>
</evidence>